<accession>A0AC34RBN5</accession>
<protein>
    <submittedName>
        <fullName evidence="2">DUF38 domain-containing protein</fullName>
    </submittedName>
</protein>
<dbReference type="WBParaSite" id="JU765_v2.g5244.t2">
    <property type="protein sequence ID" value="JU765_v2.g5244.t2"/>
    <property type="gene ID" value="JU765_v2.g5244"/>
</dbReference>
<reference evidence="2" key="1">
    <citation type="submission" date="2022-11" db="UniProtKB">
        <authorList>
            <consortium name="WormBaseParasite"/>
        </authorList>
    </citation>
    <scope>IDENTIFICATION</scope>
</reference>
<proteinExistence type="predicted"/>
<sequence length="413" mass="48992">MALNSFPKIFKIENCFSEISKDVSLVVTTVPNNSQEEVRKTINEKRRLFRKPDPDSLPDANFATIDVVLQRRFIQIMPPTIRHSYPDSLPDANFATIDVVLQRRFIQIMPPTIRHSCYKSSKYFQRFSTLSQKIPNLFFIQSLRIENPELTALMKPVKINQSDVYVIRKEVLIHDFDTKESGSLLSLKNNFIFDHDDLKIKFSNLEEGDIELFCTEKIESAKFEDVHSMFNFESSLDYLPNLNYLEYHTTFLPKNFFKILYHWEQQSKLINVHSMFNFESSLDYLPNLNYLEYHTTFLPKNFFKILYHWEQQSKLISLRLAVRHHNVLHDFETLSKFMRRQSSNFVFKAYNFSMTFDLHPYLRIDPGNSMGQELVVYPSLDVVQFQPHIAFPYATRYKVNNPQSVVKKWFSEY</sequence>
<name>A0AC34RBN5_9BILA</name>
<organism evidence="1 2">
    <name type="scientific">Panagrolaimus sp. JU765</name>
    <dbReference type="NCBI Taxonomy" id="591449"/>
    <lineage>
        <taxon>Eukaryota</taxon>
        <taxon>Metazoa</taxon>
        <taxon>Ecdysozoa</taxon>
        <taxon>Nematoda</taxon>
        <taxon>Chromadorea</taxon>
        <taxon>Rhabditida</taxon>
        <taxon>Tylenchina</taxon>
        <taxon>Panagrolaimomorpha</taxon>
        <taxon>Panagrolaimoidea</taxon>
        <taxon>Panagrolaimidae</taxon>
        <taxon>Panagrolaimus</taxon>
    </lineage>
</organism>
<evidence type="ECO:0000313" key="2">
    <source>
        <dbReference type="WBParaSite" id="JU765_v2.g5244.t2"/>
    </source>
</evidence>
<evidence type="ECO:0000313" key="1">
    <source>
        <dbReference type="Proteomes" id="UP000887576"/>
    </source>
</evidence>
<dbReference type="Proteomes" id="UP000887576">
    <property type="component" value="Unplaced"/>
</dbReference>